<dbReference type="GO" id="GO:0016405">
    <property type="term" value="F:CoA-ligase activity"/>
    <property type="evidence" value="ECO:0007669"/>
    <property type="project" value="TreeGrafter"/>
</dbReference>
<dbReference type="InterPro" id="IPR042099">
    <property type="entry name" value="ANL_N_sf"/>
</dbReference>
<accession>A0A6A6RGN1</accession>
<dbReference type="Proteomes" id="UP000799750">
    <property type="component" value="Unassembled WGS sequence"/>
</dbReference>
<dbReference type="InterPro" id="IPR045851">
    <property type="entry name" value="AMP-bd_C_sf"/>
</dbReference>
<dbReference type="AlphaFoldDB" id="A0A6A6RGN1"/>
<dbReference type="OrthoDB" id="1898221at2759"/>
<dbReference type="Pfam" id="PF13193">
    <property type="entry name" value="AMP-binding_C"/>
    <property type="match status" value="1"/>
</dbReference>
<feature type="domain" description="AMP-binding enzyme C-terminal" evidence="4">
    <location>
        <begin position="449"/>
        <end position="531"/>
    </location>
</feature>
<evidence type="ECO:0000259" key="4">
    <source>
        <dbReference type="Pfam" id="PF13193"/>
    </source>
</evidence>
<keyword evidence="2 5" id="KW-0436">Ligase</keyword>
<dbReference type="InterPro" id="IPR025110">
    <property type="entry name" value="AMP-bd_C"/>
</dbReference>
<evidence type="ECO:0000313" key="6">
    <source>
        <dbReference type="Proteomes" id="UP000799750"/>
    </source>
</evidence>
<keyword evidence="6" id="KW-1185">Reference proteome</keyword>
<dbReference type="Gene3D" id="3.30.300.30">
    <property type="match status" value="1"/>
</dbReference>
<reference evidence="5" key="1">
    <citation type="journal article" date="2020" name="Stud. Mycol.">
        <title>101 Dothideomycetes genomes: a test case for predicting lifestyles and emergence of pathogens.</title>
        <authorList>
            <person name="Haridas S."/>
            <person name="Albert R."/>
            <person name="Binder M."/>
            <person name="Bloem J."/>
            <person name="Labutti K."/>
            <person name="Salamov A."/>
            <person name="Andreopoulos B."/>
            <person name="Baker S."/>
            <person name="Barry K."/>
            <person name="Bills G."/>
            <person name="Bluhm B."/>
            <person name="Cannon C."/>
            <person name="Castanera R."/>
            <person name="Culley D."/>
            <person name="Daum C."/>
            <person name="Ezra D."/>
            <person name="Gonzalez J."/>
            <person name="Henrissat B."/>
            <person name="Kuo A."/>
            <person name="Liang C."/>
            <person name="Lipzen A."/>
            <person name="Lutzoni F."/>
            <person name="Magnuson J."/>
            <person name="Mondo S."/>
            <person name="Nolan M."/>
            <person name="Ohm R."/>
            <person name="Pangilinan J."/>
            <person name="Park H.-J."/>
            <person name="Ramirez L."/>
            <person name="Alfaro M."/>
            <person name="Sun H."/>
            <person name="Tritt A."/>
            <person name="Yoshinaga Y."/>
            <person name="Zwiers L.-H."/>
            <person name="Turgeon B."/>
            <person name="Goodwin S."/>
            <person name="Spatafora J."/>
            <person name="Crous P."/>
            <person name="Grigoriev I."/>
        </authorList>
    </citation>
    <scope>NUCLEOTIDE SEQUENCE</scope>
    <source>
        <strain evidence="5">CBS 269.34</strain>
    </source>
</reference>
<dbReference type="SUPFAM" id="SSF56801">
    <property type="entry name" value="Acetyl-CoA synthetase-like"/>
    <property type="match status" value="1"/>
</dbReference>
<feature type="domain" description="AMP-dependent synthetase/ligase" evidence="3">
    <location>
        <begin position="35"/>
        <end position="398"/>
    </location>
</feature>
<proteinExistence type="inferred from homology"/>
<dbReference type="Pfam" id="PF00501">
    <property type="entry name" value="AMP-binding"/>
    <property type="match status" value="1"/>
</dbReference>
<dbReference type="PANTHER" id="PTHR24096:SF149">
    <property type="entry name" value="AMP-BINDING DOMAIN-CONTAINING PROTEIN-RELATED"/>
    <property type="match status" value="1"/>
</dbReference>
<organism evidence="5 6">
    <name type="scientific">Lophium mytilinum</name>
    <dbReference type="NCBI Taxonomy" id="390894"/>
    <lineage>
        <taxon>Eukaryota</taxon>
        <taxon>Fungi</taxon>
        <taxon>Dikarya</taxon>
        <taxon>Ascomycota</taxon>
        <taxon>Pezizomycotina</taxon>
        <taxon>Dothideomycetes</taxon>
        <taxon>Pleosporomycetidae</taxon>
        <taxon>Mytilinidiales</taxon>
        <taxon>Mytilinidiaceae</taxon>
        <taxon>Lophium</taxon>
    </lineage>
</organism>
<comment type="similarity">
    <text evidence="1">Belongs to the ATP-dependent AMP-binding enzyme family.</text>
</comment>
<dbReference type="InterPro" id="IPR000873">
    <property type="entry name" value="AMP-dep_synth/lig_dom"/>
</dbReference>
<evidence type="ECO:0000313" key="5">
    <source>
        <dbReference type="EMBL" id="KAF2502607.1"/>
    </source>
</evidence>
<dbReference type="EMBL" id="MU004181">
    <property type="protein sequence ID" value="KAF2502607.1"/>
    <property type="molecule type" value="Genomic_DNA"/>
</dbReference>
<dbReference type="Gene3D" id="3.40.50.12780">
    <property type="entry name" value="N-terminal domain of ligase-like"/>
    <property type="match status" value="1"/>
</dbReference>
<dbReference type="PANTHER" id="PTHR24096">
    <property type="entry name" value="LONG-CHAIN-FATTY-ACID--COA LIGASE"/>
    <property type="match status" value="1"/>
</dbReference>
<evidence type="ECO:0000256" key="2">
    <source>
        <dbReference type="ARBA" id="ARBA00022598"/>
    </source>
</evidence>
<sequence>MVPRIYESIIPEIHVPTNLSVHQFLTRYNPEDVAPDKVVWEEADGGRTMSHGGVRDEAAIGAACLTSALGLHPGDVVAIYAPNSINYGIAAHSVLWFGGVIAGINPMTSPYDMVHYLASCEPKVIITTPELRGRVDEALSKSKNLPFQPIIVLLDETSNALFPEFYGKKNYGRHQIPPLDLTGSDNRKHIAANMFSSGSSGKPKAVQWSHHTIIAHFVSVRASQPEQNSRLTREVLFVPFGHMFGLVAAVLNPVHCASHVVIMKQFEYLKYIEASARLRATIMRMVPPIALAIAKDPNIAKYDLTSVNVIMCAGATLQAEIVNQLQTIMGGCDILQGYGLSEAAVSALKPAKSIERSGSVGRLFPSHTLRVVDDNLNDVEVGQPGEALVKGPTVFLSYKNNPIATKEAFHDGWLRTGDVVKVDEDGYIWFLDRKKEMIKYKGNQVAPAELEDLLNSHPSVAESAVCGIFDSSQQTEVPVGYVCLNDSISESERSKVLKEIRQWVDGIVSPSKKLRGGVFYIAQIPKNPTGKVQRMLLPARLEAAAKIAAENRPSKL</sequence>
<evidence type="ECO:0000259" key="3">
    <source>
        <dbReference type="Pfam" id="PF00501"/>
    </source>
</evidence>
<name>A0A6A6RGN1_9PEZI</name>
<evidence type="ECO:0000256" key="1">
    <source>
        <dbReference type="ARBA" id="ARBA00006432"/>
    </source>
</evidence>
<protein>
    <submittedName>
        <fullName evidence="5">Acyl-CoA synthetases/AMP-acid ligases II</fullName>
    </submittedName>
</protein>
<dbReference type="GO" id="GO:0019748">
    <property type="term" value="P:secondary metabolic process"/>
    <property type="evidence" value="ECO:0007669"/>
    <property type="project" value="TreeGrafter"/>
</dbReference>
<gene>
    <name evidence="5" type="ORF">BU16DRAFT_498352</name>
</gene>